<dbReference type="Proteomes" id="UP001260980">
    <property type="component" value="Unassembled WGS sequence"/>
</dbReference>
<organism evidence="4 5">
    <name type="scientific">Paenibacillus violae</name>
    <dbReference type="NCBI Taxonomy" id="3077234"/>
    <lineage>
        <taxon>Bacteria</taxon>
        <taxon>Bacillati</taxon>
        <taxon>Bacillota</taxon>
        <taxon>Bacilli</taxon>
        <taxon>Bacillales</taxon>
        <taxon>Paenibacillaceae</taxon>
        <taxon>Paenibacillus</taxon>
    </lineage>
</organism>
<evidence type="ECO:0000256" key="1">
    <source>
        <dbReference type="ARBA" id="ARBA00010928"/>
    </source>
</evidence>
<accession>A0ABU3RPN6</accession>
<feature type="domain" description="Gfo/Idh/MocA-like oxidoreductase N-terminal" evidence="3">
    <location>
        <begin position="4"/>
        <end position="63"/>
    </location>
</feature>
<dbReference type="Gene3D" id="3.40.50.720">
    <property type="entry name" value="NAD(P)-binding Rossmann-like Domain"/>
    <property type="match status" value="2"/>
</dbReference>
<dbReference type="PANTHER" id="PTHR43708:SF5">
    <property type="entry name" value="CONSERVED EXPRESSED OXIDOREDUCTASE (EUROFUNG)-RELATED"/>
    <property type="match status" value="1"/>
</dbReference>
<reference evidence="4 5" key="1">
    <citation type="submission" date="2023-10" db="EMBL/GenBank/DDBJ databases">
        <title>Paenibacillus strain PFR10 Genome sequencing and assembly.</title>
        <authorList>
            <person name="Kim I."/>
        </authorList>
    </citation>
    <scope>NUCLEOTIDE SEQUENCE [LARGE SCALE GENOMIC DNA]</scope>
    <source>
        <strain evidence="4 5">PFR10</strain>
    </source>
</reference>
<name>A0ABU3RPN6_9BACL</name>
<comment type="caution">
    <text evidence="4">The sequence shown here is derived from an EMBL/GenBank/DDBJ whole genome shotgun (WGS) entry which is preliminary data.</text>
</comment>
<evidence type="ECO:0000313" key="4">
    <source>
        <dbReference type="EMBL" id="MDU0206265.1"/>
    </source>
</evidence>
<keyword evidence="2" id="KW-0560">Oxidoreductase</keyword>
<evidence type="ECO:0000313" key="5">
    <source>
        <dbReference type="Proteomes" id="UP001260980"/>
    </source>
</evidence>
<dbReference type="InterPro" id="IPR000683">
    <property type="entry name" value="Gfo/Idh/MocA-like_OxRdtase_N"/>
</dbReference>
<sequence>MKKIRVAIIGQGRSGRDIHANSLSQMKEQYEIVAVADMLEERLERAKKELNCDVYRDYKDLFKRNDRGFHVLSEKPLARTAHEVDILIDKAMKTGKLLAIFQQSRYAPAYRQVQENIKSGVIGQVVQVNIAYNNFARRSWIARIRLEMPRTT</sequence>
<keyword evidence="5" id="KW-1185">Reference proteome</keyword>
<dbReference type="Pfam" id="PF01408">
    <property type="entry name" value="GFO_IDH_MocA"/>
    <property type="match status" value="1"/>
</dbReference>
<dbReference type="EMBL" id="JAWCUD010000022">
    <property type="protein sequence ID" value="MDU0206265.1"/>
    <property type="molecule type" value="Genomic_DNA"/>
</dbReference>
<proteinExistence type="inferred from homology"/>
<dbReference type="InterPro" id="IPR036291">
    <property type="entry name" value="NAD(P)-bd_dom_sf"/>
</dbReference>
<dbReference type="RefSeq" id="WP_315956066.1">
    <property type="nucleotide sequence ID" value="NZ_JAWCUD010000022.1"/>
</dbReference>
<evidence type="ECO:0000259" key="3">
    <source>
        <dbReference type="Pfam" id="PF01408"/>
    </source>
</evidence>
<dbReference type="PANTHER" id="PTHR43708">
    <property type="entry name" value="CONSERVED EXPRESSED OXIDOREDUCTASE (EUROFUNG)"/>
    <property type="match status" value="1"/>
</dbReference>
<comment type="similarity">
    <text evidence="1">Belongs to the Gfo/Idh/MocA family.</text>
</comment>
<dbReference type="SUPFAM" id="SSF51735">
    <property type="entry name" value="NAD(P)-binding Rossmann-fold domains"/>
    <property type="match status" value="1"/>
</dbReference>
<protein>
    <submittedName>
        <fullName evidence="4">Gfo/Idh/MocA family oxidoreductase</fullName>
    </submittedName>
</protein>
<dbReference type="Gene3D" id="3.30.360.10">
    <property type="entry name" value="Dihydrodipicolinate Reductase, domain 2"/>
    <property type="match status" value="1"/>
</dbReference>
<evidence type="ECO:0000256" key="2">
    <source>
        <dbReference type="ARBA" id="ARBA00023002"/>
    </source>
</evidence>
<gene>
    <name evidence="4" type="ORF">RQP52_34910</name>
</gene>
<dbReference type="InterPro" id="IPR051317">
    <property type="entry name" value="Gfo/Idh/MocA_oxidoreduct"/>
</dbReference>